<keyword evidence="3" id="KW-1185">Reference proteome</keyword>
<dbReference type="Proteomes" id="UP001444661">
    <property type="component" value="Unassembled WGS sequence"/>
</dbReference>
<comment type="caution">
    <text evidence="2">The sequence shown here is derived from an EMBL/GenBank/DDBJ whole genome shotgun (WGS) entry which is preliminary data.</text>
</comment>
<dbReference type="Pfam" id="PF20150">
    <property type="entry name" value="2EXR"/>
    <property type="match status" value="1"/>
</dbReference>
<organism evidence="2 3">
    <name type="scientific">Apiospora rasikravindrae</name>
    <dbReference type="NCBI Taxonomy" id="990691"/>
    <lineage>
        <taxon>Eukaryota</taxon>
        <taxon>Fungi</taxon>
        <taxon>Dikarya</taxon>
        <taxon>Ascomycota</taxon>
        <taxon>Pezizomycotina</taxon>
        <taxon>Sordariomycetes</taxon>
        <taxon>Xylariomycetidae</taxon>
        <taxon>Amphisphaeriales</taxon>
        <taxon>Apiosporaceae</taxon>
        <taxon>Apiospora</taxon>
    </lineage>
</organism>
<reference evidence="2 3" key="1">
    <citation type="submission" date="2023-01" db="EMBL/GenBank/DDBJ databases">
        <title>Analysis of 21 Apiospora genomes using comparative genomics revels a genus with tremendous synthesis potential of carbohydrate active enzymes and secondary metabolites.</title>
        <authorList>
            <person name="Sorensen T."/>
        </authorList>
    </citation>
    <scope>NUCLEOTIDE SEQUENCE [LARGE SCALE GENOMIC DNA]</scope>
    <source>
        <strain evidence="2 3">CBS 33761</strain>
    </source>
</reference>
<protein>
    <recommendedName>
        <fullName evidence="1">2EXR domain-containing protein</fullName>
    </recommendedName>
</protein>
<dbReference type="InterPro" id="IPR045518">
    <property type="entry name" value="2EXR"/>
</dbReference>
<accession>A0ABR1TX62</accession>
<feature type="domain" description="2EXR" evidence="1">
    <location>
        <begin position="4"/>
        <end position="87"/>
    </location>
</feature>
<sequence>MGSFTLFQQLPTELQLQVWEHAIANEAITRRIPVDDFAMCIYPDPKLISPLLTTCSGSRQVALSYYCDPIPIHIFQSPELSLDYSRDLDAVFREGVLLIHAIQYDEIGPDTMAQYSRYHRKRQGKRVGVLRVSLACDRFVDGRRRLCKEVMNYYVVNALRSTGRCHFVTPQLNDSQYNQVIRTLNEDLDLDRLQPGMRWQHGVFGPHRVIQRRLLPRPTAAVVGVEGP</sequence>
<evidence type="ECO:0000259" key="1">
    <source>
        <dbReference type="Pfam" id="PF20150"/>
    </source>
</evidence>
<evidence type="ECO:0000313" key="3">
    <source>
        <dbReference type="Proteomes" id="UP001444661"/>
    </source>
</evidence>
<name>A0ABR1TX62_9PEZI</name>
<gene>
    <name evidence="2" type="ORF">PG993_002562</name>
</gene>
<proteinExistence type="predicted"/>
<evidence type="ECO:0000313" key="2">
    <source>
        <dbReference type="EMBL" id="KAK8051177.1"/>
    </source>
</evidence>
<dbReference type="EMBL" id="JAQQWK010000002">
    <property type="protein sequence ID" value="KAK8051177.1"/>
    <property type="molecule type" value="Genomic_DNA"/>
</dbReference>